<dbReference type="PROSITE" id="PS51766">
    <property type="entry name" value="DOCKERIN"/>
    <property type="match status" value="1"/>
</dbReference>
<dbReference type="GO" id="GO:0004553">
    <property type="term" value="F:hydrolase activity, hydrolyzing O-glycosyl compounds"/>
    <property type="evidence" value="ECO:0007669"/>
    <property type="project" value="UniProtKB-UniRule"/>
</dbReference>
<feature type="active site" evidence="7">
    <location>
        <position position="478"/>
    </location>
</feature>
<dbReference type="InterPro" id="IPR008928">
    <property type="entry name" value="6-hairpin_glycosidase_sf"/>
</dbReference>
<dbReference type="SMART" id="SM01067">
    <property type="entry name" value="CBM_3"/>
    <property type="match status" value="1"/>
</dbReference>
<dbReference type="InterPro" id="IPR013783">
    <property type="entry name" value="Ig-like_fold"/>
</dbReference>
<accession>A0A369ALR3</accession>
<name>A0A369ALR3_9FIRM</name>
<evidence type="ECO:0000256" key="4">
    <source>
        <dbReference type="ARBA" id="ARBA00023295"/>
    </source>
</evidence>
<keyword evidence="5 6" id="KW-0624">Polysaccharide degradation</keyword>
<comment type="similarity">
    <text evidence="6 8">Belongs to the glycosyl hydrolase 9 (cellulase E) family.</text>
</comment>
<dbReference type="PROSITE" id="PS00592">
    <property type="entry name" value="GH9_2"/>
    <property type="match status" value="1"/>
</dbReference>
<dbReference type="Gene3D" id="1.10.1330.10">
    <property type="entry name" value="Dockerin domain"/>
    <property type="match status" value="1"/>
</dbReference>
<dbReference type="InterPro" id="IPR033126">
    <property type="entry name" value="Glyco_hydro_9_Asp/Glu_AS"/>
</dbReference>
<keyword evidence="4 6" id="KW-0326">Glycosidase</keyword>
<evidence type="ECO:0000259" key="9">
    <source>
        <dbReference type="PROSITE" id="PS51172"/>
    </source>
</evidence>
<dbReference type="PROSITE" id="PS00698">
    <property type="entry name" value="GH9_3"/>
    <property type="match status" value="1"/>
</dbReference>
<dbReference type="InterPro" id="IPR036439">
    <property type="entry name" value="Dockerin_dom_sf"/>
</dbReference>
<organism evidence="11 12">
    <name type="scientific">Anaerobacterium chartisolvens</name>
    <dbReference type="NCBI Taxonomy" id="1297424"/>
    <lineage>
        <taxon>Bacteria</taxon>
        <taxon>Bacillati</taxon>
        <taxon>Bacillota</taxon>
        <taxon>Clostridia</taxon>
        <taxon>Eubacteriales</taxon>
        <taxon>Oscillospiraceae</taxon>
        <taxon>Anaerobacterium</taxon>
    </lineage>
</organism>
<dbReference type="CDD" id="cd14256">
    <property type="entry name" value="Dockerin_I"/>
    <property type="match status" value="1"/>
</dbReference>
<dbReference type="InterPro" id="IPR012341">
    <property type="entry name" value="6hp_glycosidase-like_sf"/>
</dbReference>
<keyword evidence="2 6" id="KW-0378">Hydrolase</keyword>
<dbReference type="PROSITE" id="PS00448">
    <property type="entry name" value="CLOS_CELLULOSOME_RPT"/>
    <property type="match status" value="2"/>
</dbReference>
<dbReference type="Gene3D" id="2.60.40.710">
    <property type="entry name" value="Endoglucanase-like"/>
    <property type="match status" value="1"/>
</dbReference>
<feature type="domain" description="CBM3" evidence="9">
    <location>
        <begin position="516"/>
        <end position="670"/>
    </location>
</feature>
<evidence type="ECO:0000256" key="7">
    <source>
        <dbReference type="PROSITE-ProRule" id="PRU10060"/>
    </source>
</evidence>
<evidence type="ECO:0000256" key="2">
    <source>
        <dbReference type="ARBA" id="ARBA00022801"/>
    </source>
</evidence>
<keyword evidence="3 6" id="KW-0119">Carbohydrate metabolism</keyword>
<dbReference type="EMBL" id="QPJT01000038">
    <property type="protein sequence ID" value="RCX09107.1"/>
    <property type="molecule type" value="Genomic_DNA"/>
</dbReference>
<dbReference type="InterPro" id="IPR036966">
    <property type="entry name" value="CBM3_sf"/>
</dbReference>
<dbReference type="InterPro" id="IPR016134">
    <property type="entry name" value="Dockerin_dom"/>
</dbReference>
<dbReference type="GO" id="GO:0030248">
    <property type="term" value="F:cellulose binding"/>
    <property type="evidence" value="ECO:0007669"/>
    <property type="project" value="InterPro"/>
</dbReference>
<dbReference type="PANTHER" id="PTHR22298">
    <property type="entry name" value="ENDO-1,4-BETA-GLUCANASE"/>
    <property type="match status" value="1"/>
</dbReference>
<evidence type="ECO:0000313" key="12">
    <source>
        <dbReference type="Proteomes" id="UP000253034"/>
    </source>
</evidence>
<dbReference type="RefSeq" id="WP_170138249.1">
    <property type="nucleotide sequence ID" value="NZ_QPJT01000038.1"/>
</dbReference>
<sequence>MNPTRRKFSSLITAIIMAISVLASQSAVFAADAAVAYNYGEALQKSILFYEAQRSGPISTSSIPTRFAWRGDSQLTDGQNEGLDLTGGWVDAGDNIKFGITNAYTAAMLAMGAIEYKEAYEQSGQMKWLKNQLRWINDYFVKCHSEPDVFWTQVGMTQEDHNNWIPIEVTHLVNDRTAIKLDPQNPGTEIAMGTAAAMAASSIVFRESDPAYSDILLAHAEQLYSFGDKYRGVFSDVVKKVDPQGAAAYTSWSGYNDELVWGSIWLYKAKEDKLSGSGSSYLAKAKEYYSGLGNQANQPVHKYKWAHCWDDQTYGCYVLMSQIEPQNSLYSGDAERWLNWWSVGGNEHGADGTKIEYTPGGHARLDSWGSMRYASTTALFALIYSDRISDTVKKARYHDFAVRQINYILGDNPRNASYMVGFGQNSPKHPHHRTAHSAWGQQMSNPTEHRHILYGALVGSPTSNDGFNDSIDDYVSNEVAIDYNAGFTGALARMYMEFGGNPIPDGSFPLADIPYEAKHEWPVFAGTYYNGTSGTQFTLSVENRSAWPARVSDQIKIRYYFTLDANDISDVYITPPKGYKAEGPFVWDEANKVYYFTIDLSGKYLYPGYRWEAGGPEVDFIISSKSNTWDASNDWSFKNWDKTYINGTRSYAPNIPMYEGAQEVKLSGNEPPGGDMPPKKITDLAAVYPAGQTSFGISNRIAEVRVKLTDTSGAPIAGKTVKWQNGAMLFVQKTASVTDASGTASAVYDVIIPPGDDNLEIIINEAVAASFEEDGAYLASGCNVNIYGKIQTEMKLGDVNMDGNVNSIDYALLKRYLLEGESVYIDKRLADMNADGIINSTDLILLKKKLLESE</sequence>
<dbReference type="InterPro" id="IPR001956">
    <property type="entry name" value="CBM3"/>
</dbReference>
<evidence type="ECO:0000256" key="5">
    <source>
        <dbReference type="ARBA" id="ARBA00023326"/>
    </source>
</evidence>
<dbReference type="SUPFAM" id="SSF63446">
    <property type="entry name" value="Type I dockerin domain"/>
    <property type="match status" value="1"/>
</dbReference>
<dbReference type="InterPro" id="IPR008965">
    <property type="entry name" value="CBM2/CBM3_carb-bd_dom_sf"/>
</dbReference>
<dbReference type="InterPro" id="IPR002105">
    <property type="entry name" value="Dockerin_1_rpt"/>
</dbReference>
<keyword evidence="1 8" id="KW-0732">Signal</keyword>
<dbReference type="Pfam" id="PF00759">
    <property type="entry name" value="Glyco_hydro_9"/>
    <property type="match status" value="1"/>
</dbReference>
<keyword evidence="12" id="KW-1185">Reference proteome</keyword>
<reference evidence="11 12" key="1">
    <citation type="submission" date="2018-07" db="EMBL/GenBank/DDBJ databases">
        <title>Genomic Encyclopedia of Type Strains, Phase IV (KMG-IV): sequencing the most valuable type-strain genomes for metagenomic binning, comparative biology and taxonomic classification.</title>
        <authorList>
            <person name="Goeker M."/>
        </authorList>
    </citation>
    <scope>NUCLEOTIDE SEQUENCE [LARGE SCALE GENOMIC DNA]</scope>
    <source>
        <strain evidence="11 12">DSM 27016</strain>
    </source>
</reference>
<evidence type="ECO:0000256" key="8">
    <source>
        <dbReference type="RuleBase" id="RU361166"/>
    </source>
</evidence>
<dbReference type="InterPro" id="IPR018221">
    <property type="entry name" value="Glyco_hydro_9_His_AS"/>
</dbReference>
<evidence type="ECO:0000313" key="11">
    <source>
        <dbReference type="EMBL" id="RCX09107.1"/>
    </source>
</evidence>
<dbReference type="Proteomes" id="UP000253034">
    <property type="component" value="Unassembled WGS sequence"/>
</dbReference>
<feature type="active site" evidence="6">
    <location>
        <position position="431"/>
    </location>
</feature>
<evidence type="ECO:0000256" key="1">
    <source>
        <dbReference type="ARBA" id="ARBA00022729"/>
    </source>
</evidence>
<dbReference type="GO" id="GO:0000272">
    <property type="term" value="P:polysaccharide catabolic process"/>
    <property type="evidence" value="ECO:0007669"/>
    <property type="project" value="UniProtKB-KW"/>
</dbReference>
<dbReference type="Pfam" id="PF00404">
    <property type="entry name" value="Dockerin_1"/>
    <property type="match status" value="1"/>
</dbReference>
<proteinExistence type="inferred from homology"/>
<feature type="active site" evidence="7">
    <location>
        <position position="469"/>
    </location>
</feature>
<feature type="signal peptide" evidence="8">
    <location>
        <begin position="1"/>
        <end position="30"/>
    </location>
</feature>
<dbReference type="PROSITE" id="PS00018">
    <property type="entry name" value="EF_HAND_1"/>
    <property type="match status" value="1"/>
</dbReference>
<evidence type="ECO:0000259" key="10">
    <source>
        <dbReference type="PROSITE" id="PS51766"/>
    </source>
</evidence>
<dbReference type="Pfam" id="PF00942">
    <property type="entry name" value="CBM_3"/>
    <property type="match status" value="1"/>
</dbReference>
<feature type="chain" id="PRO_5016484954" description="Glucanase" evidence="8">
    <location>
        <begin position="31"/>
        <end position="854"/>
    </location>
</feature>
<dbReference type="InterPro" id="IPR018247">
    <property type="entry name" value="EF_Hand_1_Ca_BS"/>
</dbReference>
<dbReference type="SUPFAM" id="SSF49384">
    <property type="entry name" value="Carbohydrate-binding domain"/>
    <property type="match status" value="1"/>
</dbReference>
<gene>
    <name evidence="11" type="ORF">DFR58_13812</name>
</gene>
<dbReference type="Gene3D" id="1.50.10.10">
    <property type="match status" value="1"/>
</dbReference>
<dbReference type="PROSITE" id="PS51172">
    <property type="entry name" value="CBM3"/>
    <property type="match status" value="1"/>
</dbReference>
<protein>
    <recommendedName>
        <fullName evidence="8">Glucanase</fullName>
        <ecNumber evidence="8">3.2.1.-</ecNumber>
    </recommendedName>
</protein>
<evidence type="ECO:0000256" key="3">
    <source>
        <dbReference type="ARBA" id="ARBA00023277"/>
    </source>
</evidence>
<dbReference type="EC" id="3.2.1.-" evidence="8"/>
<comment type="caution">
    <text evidence="11">The sequence shown here is derived from an EMBL/GenBank/DDBJ whole genome shotgun (WGS) entry which is preliminary data.</text>
</comment>
<evidence type="ECO:0000256" key="6">
    <source>
        <dbReference type="PROSITE-ProRule" id="PRU10059"/>
    </source>
</evidence>
<dbReference type="InterPro" id="IPR001701">
    <property type="entry name" value="Glyco_hydro_9"/>
</dbReference>
<dbReference type="Gene3D" id="2.60.40.10">
    <property type="entry name" value="Immunoglobulins"/>
    <property type="match status" value="1"/>
</dbReference>
<dbReference type="SUPFAM" id="SSF48208">
    <property type="entry name" value="Six-hairpin glycosidases"/>
    <property type="match status" value="1"/>
</dbReference>
<dbReference type="AlphaFoldDB" id="A0A369ALR3"/>
<feature type="domain" description="Dockerin" evidence="10">
    <location>
        <begin position="792"/>
        <end position="854"/>
    </location>
</feature>